<evidence type="ECO:0000313" key="3">
    <source>
        <dbReference type="Proteomes" id="UP001222087"/>
    </source>
</evidence>
<sequence>MKILKNPGLWIGSMLLSFSAVTIVEAANAQSESDAARIFMLEKALAPKTPGDVASKFAQANKDRNGAVQFMLFSDQLKKQYKENWPSWVSGTSSPWITSYTIKKMTQSKNSAKFVIIYQWATSSGPFEPPLTQAIVVEPVPTTVNSSQQWWITQLSER</sequence>
<organism evidence="2 3">
    <name type="scientific">Legionella cardiaca</name>
    <dbReference type="NCBI Taxonomy" id="1071983"/>
    <lineage>
        <taxon>Bacteria</taxon>
        <taxon>Pseudomonadati</taxon>
        <taxon>Pseudomonadota</taxon>
        <taxon>Gammaproteobacteria</taxon>
        <taxon>Legionellales</taxon>
        <taxon>Legionellaceae</taxon>
        <taxon>Legionella</taxon>
    </lineage>
</organism>
<name>A0ABY8AQI1_9GAMM</name>
<dbReference type="EMBL" id="CP119078">
    <property type="protein sequence ID" value="WED42778.1"/>
    <property type="molecule type" value="Genomic_DNA"/>
</dbReference>
<evidence type="ECO:0000313" key="2">
    <source>
        <dbReference type="EMBL" id="WED42778.1"/>
    </source>
</evidence>
<dbReference type="Proteomes" id="UP001222087">
    <property type="component" value="Chromosome"/>
</dbReference>
<keyword evidence="1" id="KW-0732">Signal</keyword>
<evidence type="ECO:0000256" key="1">
    <source>
        <dbReference type="SAM" id="SignalP"/>
    </source>
</evidence>
<feature type="chain" id="PRO_5046722940" description="Protein IcmL-like protein" evidence="1">
    <location>
        <begin position="27"/>
        <end position="158"/>
    </location>
</feature>
<proteinExistence type="predicted"/>
<evidence type="ECO:0008006" key="4">
    <source>
        <dbReference type="Google" id="ProtNLM"/>
    </source>
</evidence>
<reference evidence="2 3" key="1">
    <citation type="submission" date="2023-02" db="EMBL/GenBank/DDBJ databases">
        <title>Genome Sequence of L. cardiaca H63T.</title>
        <authorList>
            <person name="Lopez A.E."/>
            <person name="Cianciotto N.P."/>
        </authorList>
    </citation>
    <scope>NUCLEOTIDE SEQUENCE [LARGE SCALE GENOMIC DNA]</scope>
    <source>
        <strain evidence="2 3">H63</strain>
    </source>
</reference>
<dbReference type="RefSeq" id="WP_275088594.1">
    <property type="nucleotide sequence ID" value="NZ_CP119078.1"/>
</dbReference>
<accession>A0ABY8AQI1</accession>
<feature type="signal peptide" evidence="1">
    <location>
        <begin position="1"/>
        <end position="26"/>
    </location>
</feature>
<gene>
    <name evidence="2" type="ORF">PXX05_12870</name>
</gene>
<protein>
    <recommendedName>
        <fullName evidence="4">Protein IcmL-like protein</fullName>
    </recommendedName>
</protein>
<keyword evidence="3" id="KW-1185">Reference proteome</keyword>